<feature type="compositionally biased region" description="Polar residues" evidence="1">
    <location>
        <begin position="241"/>
        <end position="265"/>
    </location>
</feature>
<gene>
    <name evidence="2" type="ORF">LSCM4_06487</name>
</gene>
<dbReference type="Proteomes" id="UP000674143">
    <property type="component" value="Unassembled WGS sequence"/>
</dbReference>
<feature type="region of interest" description="Disordered" evidence="1">
    <location>
        <begin position="80"/>
        <end position="106"/>
    </location>
</feature>
<feature type="compositionally biased region" description="Polar residues" evidence="1">
    <location>
        <begin position="480"/>
        <end position="494"/>
    </location>
</feature>
<evidence type="ECO:0000313" key="3">
    <source>
        <dbReference type="Proteomes" id="UP000674143"/>
    </source>
</evidence>
<evidence type="ECO:0000313" key="2">
    <source>
        <dbReference type="EMBL" id="KAG5480917.1"/>
    </source>
</evidence>
<dbReference type="EMBL" id="JAFHLR010000019">
    <property type="protein sequence ID" value="KAG5480917.1"/>
    <property type="molecule type" value="Genomic_DNA"/>
</dbReference>
<comment type="caution">
    <text evidence="2">The sequence shown here is derived from an EMBL/GenBank/DDBJ whole genome shotgun (WGS) entry which is preliminary data.</text>
</comment>
<sequence length="867" mass="91898">MELPAQQHLFSPCPRPYTASLVWVCLACGQLAPYQAVPYDTMDNADDFDSHPQSSSSAIDAMPGECAIIYTALADREAAAHIHSSSPPKSTQHRHGQPQYGAGEHIYHAPHEPPYSLCSGGVAGCTAITVGSLPSSPVTSAPVRQGQPHSCVNDASDSYLSQAASSSYQTCGQPQCPLSVSHRTAGAVMEDKLHLGSAGYTGDMQMRRESALVFAAASNLHASDEAVGADKAVVDDGISSSRQRASTAVTPPATPQLSSSLESTGNRNSALAPSARAPAVATLPQILSASPFLWRHPDVNVVQSPWSTGARSAQEEEDAMHSLRVMLMEEHLIGSREMRFCGSCREVRCAEIRKATDMLPSSLPAGAAADISYGVDGGDTMRAAQGAVRLQHEDWSAPPSPDCRSPDVRRGGGTQVGYGLPISHNYHRGCEPEPREARLDGREISQRAVVAPWDLSVPAAESGSQPSKTARWRSPLPRTPLTNLHQQAQPQQSARAKAREEMPPVHHDVALSLARLLSKVKAIVVAAVQNFHPLSPALPSVYLCSRGGDNDETAMGNDRYTGLGSDSAQRSASSIPCLPPQGQKGHHPRCPPYDPSEGLEMRGGYWTTASASTETSRATPSMSVSAERTPPCSTSPLTLAGGGPSEDLNNLSLDSSGQPSWALTAPDEEEAHRAEEGVEDLIIQHLLGNAPGDENTGRGGGEDASMRARRCDDGTTFTSAVTGATAVAEATGTMRAWKEKWNSISVAEALWRLVLPSFGAPFLTAVSMPAAASADRAVPLCRKRPIGSLMDWIAFSPRPRAVESTGCSAVGPGARPYRGFRGDVEEAIHQLDAAQLEVAKLRLQQVLTAVNAEQARREGQSKVAHST</sequence>
<feature type="region of interest" description="Disordered" evidence="1">
    <location>
        <begin position="455"/>
        <end position="502"/>
    </location>
</feature>
<organism evidence="2 3">
    <name type="scientific">Leishmania orientalis</name>
    <dbReference type="NCBI Taxonomy" id="2249476"/>
    <lineage>
        <taxon>Eukaryota</taxon>
        <taxon>Discoba</taxon>
        <taxon>Euglenozoa</taxon>
        <taxon>Kinetoplastea</taxon>
        <taxon>Metakinetoplastina</taxon>
        <taxon>Trypanosomatida</taxon>
        <taxon>Trypanosomatidae</taxon>
        <taxon>Leishmaniinae</taxon>
        <taxon>Leishmania</taxon>
    </lineage>
</organism>
<feature type="region of interest" description="Disordered" evidence="1">
    <location>
        <begin position="241"/>
        <end position="273"/>
    </location>
</feature>
<dbReference type="GeneID" id="92362340"/>
<feature type="compositionally biased region" description="Polar residues" evidence="1">
    <location>
        <begin position="564"/>
        <end position="574"/>
    </location>
</feature>
<dbReference type="AlphaFoldDB" id="A0A836H7F3"/>
<feature type="region of interest" description="Disordered" evidence="1">
    <location>
        <begin position="553"/>
        <end position="596"/>
    </location>
</feature>
<evidence type="ECO:0000256" key="1">
    <source>
        <dbReference type="SAM" id="MobiDB-lite"/>
    </source>
</evidence>
<name>A0A836H7F3_9TRYP</name>
<keyword evidence="3" id="KW-1185">Reference proteome</keyword>
<feature type="region of interest" description="Disordered" evidence="1">
    <location>
        <begin position="391"/>
        <end position="414"/>
    </location>
</feature>
<dbReference type="RefSeq" id="XP_067063918.1">
    <property type="nucleotide sequence ID" value="XM_067208406.1"/>
</dbReference>
<feature type="compositionally biased region" description="Low complexity" evidence="1">
    <location>
        <begin position="609"/>
        <end position="619"/>
    </location>
</feature>
<accession>A0A836H7F3</accession>
<feature type="region of interest" description="Disordered" evidence="1">
    <location>
        <begin position="609"/>
        <end position="645"/>
    </location>
</feature>
<feature type="compositionally biased region" description="Polar residues" evidence="1">
    <location>
        <begin position="620"/>
        <end position="637"/>
    </location>
</feature>
<proteinExistence type="predicted"/>
<protein>
    <submittedName>
        <fullName evidence="2">Uncharacterized protein</fullName>
    </submittedName>
</protein>
<reference evidence="3" key="2">
    <citation type="journal article" date="2021" name="Sci. Data">
        <title>Chromosome-scale genome sequencing, assembly and annotation of six genomes from subfamily Leishmaniinae.</title>
        <authorList>
            <person name="Almutairi H."/>
            <person name="Urbaniak M.D."/>
            <person name="Bates M.D."/>
            <person name="Jariyapan N."/>
            <person name="Kwakye-Nuako G."/>
            <person name="Thomaz Soccol V."/>
            <person name="Al-Salem W.S."/>
            <person name="Dillon R.J."/>
            <person name="Bates P.A."/>
            <person name="Gatherer D."/>
        </authorList>
    </citation>
    <scope>NUCLEOTIDE SEQUENCE [LARGE SCALE GENOMIC DNA]</scope>
</reference>
<reference evidence="3" key="1">
    <citation type="journal article" date="2021" name="Microbiol. Resour. Announc.">
        <title>LGAAP: Leishmaniinae Genome Assembly and Annotation Pipeline.</title>
        <authorList>
            <person name="Almutairi H."/>
            <person name="Urbaniak M.D."/>
            <person name="Bates M.D."/>
            <person name="Jariyapan N."/>
            <person name="Kwakye-Nuako G."/>
            <person name="Thomaz-Soccol V."/>
            <person name="Al-Salem W.S."/>
            <person name="Dillon R.J."/>
            <person name="Bates P.A."/>
            <person name="Gatherer D."/>
        </authorList>
    </citation>
    <scope>NUCLEOTIDE SEQUENCE [LARGE SCALE GENOMIC DNA]</scope>
</reference>
<dbReference type="KEGG" id="loi:92362340"/>